<comment type="caution">
    <text evidence="1">The sequence shown here is derived from an EMBL/GenBank/DDBJ whole genome shotgun (WGS) entry which is preliminary data.</text>
</comment>
<organism evidence="1 2">
    <name type="scientific">Aquamicrobium lusatiense</name>
    <dbReference type="NCBI Taxonomy" id="89772"/>
    <lineage>
        <taxon>Bacteria</taxon>
        <taxon>Pseudomonadati</taxon>
        <taxon>Pseudomonadota</taxon>
        <taxon>Alphaproteobacteria</taxon>
        <taxon>Hyphomicrobiales</taxon>
        <taxon>Phyllobacteriaceae</taxon>
        <taxon>Aquamicrobium</taxon>
    </lineage>
</organism>
<reference evidence="1 2" key="1">
    <citation type="submission" date="2020-08" db="EMBL/GenBank/DDBJ databases">
        <title>Genomic Encyclopedia of Type Strains, Phase IV (KMG-IV): sequencing the most valuable type-strain genomes for metagenomic binning, comparative biology and taxonomic classification.</title>
        <authorList>
            <person name="Goeker M."/>
        </authorList>
    </citation>
    <scope>NUCLEOTIDE SEQUENCE [LARGE SCALE GENOMIC DNA]</scope>
    <source>
        <strain evidence="1 2">DSM 11099</strain>
    </source>
</reference>
<dbReference type="Pfam" id="PF13279">
    <property type="entry name" value="4HBT_2"/>
    <property type="match status" value="1"/>
</dbReference>
<keyword evidence="1" id="KW-0378">Hydrolase</keyword>
<dbReference type="Gene3D" id="3.10.129.10">
    <property type="entry name" value="Hotdog Thioesterase"/>
    <property type="match status" value="1"/>
</dbReference>
<dbReference type="Proteomes" id="UP000533306">
    <property type="component" value="Unassembled WGS sequence"/>
</dbReference>
<dbReference type="RefSeq" id="WP_183831722.1">
    <property type="nucleotide sequence ID" value="NZ_JACHEU010000002.1"/>
</dbReference>
<dbReference type="EMBL" id="JACHEU010000002">
    <property type="protein sequence ID" value="MBB6013520.1"/>
    <property type="molecule type" value="Genomic_DNA"/>
</dbReference>
<dbReference type="AlphaFoldDB" id="A0A7W9S3V8"/>
<dbReference type="SUPFAM" id="SSF54637">
    <property type="entry name" value="Thioesterase/thiol ester dehydrase-isomerase"/>
    <property type="match status" value="1"/>
</dbReference>
<dbReference type="EC" id="3.1.2.-" evidence="1"/>
<evidence type="ECO:0000313" key="2">
    <source>
        <dbReference type="Proteomes" id="UP000533306"/>
    </source>
</evidence>
<protein>
    <submittedName>
        <fullName evidence="1">Acyl-CoA thioester hydrolase</fullName>
        <ecNumber evidence="1">3.1.2.-</ecNumber>
    </submittedName>
</protein>
<evidence type="ECO:0000313" key="1">
    <source>
        <dbReference type="EMBL" id="MBB6013520.1"/>
    </source>
</evidence>
<sequence>MTDRRAAASFTRKTRVGREWVDYNGHMADFAYAIAFSETMTAYMDEIGLDAAYRAATSATLYTLDMRIGYLRECHEGDALQLSLHVLAADSKRLHGYLEMHNAGGTLLAWSELMMLHVSQAGGQPKAAAFPAEVAALLDLAVVDSAEILPLPHLERQIGLSRT</sequence>
<gene>
    <name evidence="1" type="ORF">HNR59_002909</name>
</gene>
<name>A0A7W9S3V8_9HYPH</name>
<dbReference type="CDD" id="cd00586">
    <property type="entry name" value="4HBT"/>
    <property type="match status" value="1"/>
</dbReference>
<keyword evidence="2" id="KW-1185">Reference proteome</keyword>
<accession>A0A7W9S3V8</accession>
<dbReference type="GO" id="GO:0016787">
    <property type="term" value="F:hydrolase activity"/>
    <property type="evidence" value="ECO:0007669"/>
    <property type="project" value="UniProtKB-KW"/>
</dbReference>
<proteinExistence type="predicted"/>
<dbReference type="InterPro" id="IPR029069">
    <property type="entry name" value="HotDog_dom_sf"/>
</dbReference>